<dbReference type="RefSeq" id="WP_344127308.1">
    <property type="nucleotide sequence ID" value="NZ_BAAARA010000003.1"/>
</dbReference>
<keyword evidence="4" id="KW-1185">Reference proteome</keyword>
<feature type="region of interest" description="Disordered" evidence="1">
    <location>
        <begin position="46"/>
        <end position="75"/>
    </location>
</feature>
<keyword evidence="2" id="KW-0812">Transmembrane</keyword>
<dbReference type="EMBL" id="BAAARA010000003">
    <property type="protein sequence ID" value="GAA2336861.1"/>
    <property type="molecule type" value="Genomic_DNA"/>
</dbReference>
<evidence type="ECO:0008006" key="5">
    <source>
        <dbReference type="Google" id="ProtNLM"/>
    </source>
</evidence>
<keyword evidence="2" id="KW-1133">Transmembrane helix</keyword>
<feature type="compositionally biased region" description="Low complexity" evidence="1">
    <location>
        <begin position="52"/>
        <end position="68"/>
    </location>
</feature>
<proteinExistence type="predicted"/>
<comment type="caution">
    <text evidence="3">The sequence shown here is derived from an EMBL/GenBank/DDBJ whole genome shotgun (WGS) entry which is preliminary data.</text>
</comment>
<accession>A0ABN3FST8</accession>
<feature type="transmembrane region" description="Helical" evidence="2">
    <location>
        <begin position="20"/>
        <end position="40"/>
    </location>
</feature>
<keyword evidence="2" id="KW-0472">Membrane</keyword>
<protein>
    <recommendedName>
        <fullName evidence="5">Intracellular proteinase inhibitor BsuPI domain-containing protein</fullName>
    </recommendedName>
</protein>
<reference evidence="3 4" key="1">
    <citation type="journal article" date="2019" name="Int. J. Syst. Evol. Microbiol.">
        <title>The Global Catalogue of Microorganisms (GCM) 10K type strain sequencing project: providing services to taxonomists for standard genome sequencing and annotation.</title>
        <authorList>
            <consortium name="The Broad Institute Genomics Platform"/>
            <consortium name="The Broad Institute Genome Sequencing Center for Infectious Disease"/>
            <person name="Wu L."/>
            <person name="Ma J."/>
        </authorList>
    </citation>
    <scope>NUCLEOTIDE SEQUENCE [LARGE SCALE GENOMIC DNA]</scope>
    <source>
        <strain evidence="3 4">JCM 16221</strain>
    </source>
</reference>
<evidence type="ECO:0000313" key="4">
    <source>
        <dbReference type="Proteomes" id="UP001501218"/>
    </source>
</evidence>
<sequence>MLDPNGPLPPTVYWRRRAMALAVALTVALLIGWSLTLLFGGKSDPEASERLPAQAAPAAEKQPAADKPTAQPEACPDSALRVVAEAGRPEFKAGEKISLSMVVTNTGPAPCVRDLNRVHREIEVLGADDRHVWSSSDCFVESTNEKPVLEPGQSARNDIVWSGLTSTPDCGPDRKRVQPGEYKAVAKLAEITSEPVPFKVVPGR</sequence>
<gene>
    <name evidence="3" type="ORF">GCM10009854_11180</name>
</gene>
<evidence type="ECO:0000256" key="1">
    <source>
        <dbReference type="SAM" id="MobiDB-lite"/>
    </source>
</evidence>
<dbReference type="Proteomes" id="UP001501218">
    <property type="component" value="Unassembled WGS sequence"/>
</dbReference>
<organism evidence="3 4">
    <name type="scientific">Saccharopolyspora halophila</name>
    <dbReference type="NCBI Taxonomy" id="405551"/>
    <lineage>
        <taxon>Bacteria</taxon>
        <taxon>Bacillati</taxon>
        <taxon>Actinomycetota</taxon>
        <taxon>Actinomycetes</taxon>
        <taxon>Pseudonocardiales</taxon>
        <taxon>Pseudonocardiaceae</taxon>
        <taxon>Saccharopolyspora</taxon>
    </lineage>
</organism>
<name>A0ABN3FST8_9PSEU</name>
<evidence type="ECO:0000256" key="2">
    <source>
        <dbReference type="SAM" id="Phobius"/>
    </source>
</evidence>
<evidence type="ECO:0000313" key="3">
    <source>
        <dbReference type="EMBL" id="GAA2336861.1"/>
    </source>
</evidence>